<dbReference type="InterPro" id="IPR005139">
    <property type="entry name" value="PCRF"/>
</dbReference>
<evidence type="ECO:0000259" key="5">
    <source>
        <dbReference type="PROSITE" id="PS00745"/>
    </source>
</evidence>
<dbReference type="InterPro" id="IPR050057">
    <property type="entry name" value="Prokaryotic/Mito_RF"/>
</dbReference>
<evidence type="ECO:0000256" key="2">
    <source>
        <dbReference type="ARBA" id="ARBA00022481"/>
    </source>
</evidence>
<dbReference type="GO" id="GO:0003747">
    <property type="term" value="F:translation release factor activity"/>
    <property type="evidence" value="ECO:0007669"/>
    <property type="project" value="InterPro"/>
</dbReference>
<dbReference type="FunFam" id="3.30.160.20:FF:000004">
    <property type="entry name" value="Peptide chain release factor 1"/>
    <property type="match status" value="1"/>
</dbReference>
<dbReference type="Proteomes" id="UP001054902">
    <property type="component" value="Unassembled WGS sequence"/>
</dbReference>
<evidence type="ECO:0000256" key="1">
    <source>
        <dbReference type="ARBA" id="ARBA00010835"/>
    </source>
</evidence>
<gene>
    <name evidence="6" type="ORF">CTEN210_02009</name>
</gene>
<keyword evidence="3" id="KW-0648">Protein biosynthesis</keyword>
<dbReference type="Gene3D" id="6.10.140.1950">
    <property type="match status" value="1"/>
</dbReference>
<feature type="coiled-coil region" evidence="4">
    <location>
        <begin position="126"/>
        <end position="153"/>
    </location>
</feature>
<evidence type="ECO:0000313" key="6">
    <source>
        <dbReference type="EMBL" id="GFH45535.1"/>
    </source>
</evidence>
<sequence>MSRVWHMNLLVRCLLSKRSPLHASQGQRRQIATIVAPFHPQSYHQSETLGHFFTIRKFSTNESSDSPDEAALKDYVSSAIAKRIITMTCRHDEIMTSLQESGNSNDTKELSSLSPVARLYSDFKDIRGEIEAIHELQKQAEELDDNEMLEECKEEIEGLLSQLKPIGEKMTEAVLPKNDDDFGADAVMEIRAGTGGDEACLFCSELLDAYEKTAKSMSWTFEILNITKTDIGGVKEAAVAINGRGGGYGGFGDDAPALGPYGFFKFESGVHRVQRVPVNDVRIHTSAASVAVLPAPSDNGNDNELLPQSELKIETMRASGAGGQHVNTTDSAVRITHIPTGITASIQDERSQHKNRAKAIKLISARVKDKLQAEEAKKRGDAKNALLGGGDRSERIRTYNYPQDRVTDHRSKQSEFGIVKLLSLGGEDEGLVGVFSPDLRSMERQELLSQIEEDERR</sequence>
<dbReference type="EMBL" id="BLLK01000020">
    <property type="protein sequence ID" value="GFH45535.1"/>
    <property type="molecule type" value="Genomic_DNA"/>
</dbReference>
<dbReference type="SUPFAM" id="SSF75620">
    <property type="entry name" value="Release factor"/>
    <property type="match status" value="1"/>
</dbReference>
<dbReference type="PANTHER" id="PTHR43804:SF7">
    <property type="entry name" value="LD18447P"/>
    <property type="match status" value="1"/>
</dbReference>
<dbReference type="GO" id="GO:0005737">
    <property type="term" value="C:cytoplasm"/>
    <property type="evidence" value="ECO:0007669"/>
    <property type="project" value="UniProtKB-ARBA"/>
</dbReference>
<accession>A0AAD3CI22</accession>
<keyword evidence="4" id="KW-0175">Coiled coil</keyword>
<dbReference type="InterPro" id="IPR045853">
    <property type="entry name" value="Pep_chain_release_fac_I_sf"/>
</dbReference>
<evidence type="ECO:0000256" key="4">
    <source>
        <dbReference type="SAM" id="Coils"/>
    </source>
</evidence>
<name>A0AAD3CI22_9STRA</name>
<evidence type="ECO:0000256" key="3">
    <source>
        <dbReference type="ARBA" id="ARBA00022917"/>
    </source>
</evidence>
<keyword evidence="2" id="KW-0488">Methylation</keyword>
<dbReference type="InterPro" id="IPR000352">
    <property type="entry name" value="Pep_chain_release_fac_I"/>
</dbReference>
<comment type="similarity">
    <text evidence="1">Belongs to the prokaryotic/mitochondrial release factor family.</text>
</comment>
<dbReference type="Pfam" id="PF03462">
    <property type="entry name" value="PCRF"/>
    <property type="match status" value="1"/>
</dbReference>
<keyword evidence="7" id="KW-1185">Reference proteome</keyword>
<dbReference type="PROSITE" id="PS00745">
    <property type="entry name" value="RF_PROK_I"/>
    <property type="match status" value="1"/>
</dbReference>
<dbReference type="Gene3D" id="3.30.160.20">
    <property type="match status" value="1"/>
</dbReference>
<evidence type="ECO:0000313" key="7">
    <source>
        <dbReference type="Proteomes" id="UP001054902"/>
    </source>
</evidence>
<dbReference type="SMART" id="SM00937">
    <property type="entry name" value="PCRF"/>
    <property type="match status" value="1"/>
</dbReference>
<dbReference type="Gene3D" id="3.30.70.1660">
    <property type="match status" value="1"/>
</dbReference>
<protein>
    <submittedName>
        <fullName evidence="6">Peptide chain release factor 1</fullName>
    </submittedName>
</protein>
<dbReference type="AlphaFoldDB" id="A0AAD3CI22"/>
<comment type="caution">
    <text evidence="6">The sequence shown here is derived from an EMBL/GenBank/DDBJ whole genome shotgun (WGS) entry which is preliminary data.</text>
</comment>
<dbReference type="PANTHER" id="PTHR43804">
    <property type="entry name" value="LD18447P"/>
    <property type="match status" value="1"/>
</dbReference>
<proteinExistence type="inferred from homology"/>
<organism evidence="6 7">
    <name type="scientific">Chaetoceros tenuissimus</name>
    <dbReference type="NCBI Taxonomy" id="426638"/>
    <lineage>
        <taxon>Eukaryota</taxon>
        <taxon>Sar</taxon>
        <taxon>Stramenopiles</taxon>
        <taxon>Ochrophyta</taxon>
        <taxon>Bacillariophyta</taxon>
        <taxon>Coscinodiscophyceae</taxon>
        <taxon>Chaetocerotophycidae</taxon>
        <taxon>Chaetocerotales</taxon>
        <taxon>Chaetocerotaceae</taxon>
        <taxon>Chaetoceros</taxon>
    </lineage>
</organism>
<reference evidence="6 7" key="1">
    <citation type="journal article" date="2021" name="Sci. Rep.">
        <title>The genome of the diatom Chaetoceros tenuissimus carries an ancient integrated fragment of an extant virus.</title>
        <authorList>
            <person name="Hongo Y."/>
            <person name="Kimura K."/>
            <person name="Takaki Y."/>
            <person name="Yoshida Y."/>
            <person name="Baba S."/>
            <person name="Kobayashi G."/>
            <person name="Nagasaki K."/>
            <person name="Hano T."/>
            <person name="Tomaru Y."/>
        </authorList>
    </citation>
    <scope>NUCLEOTIDE SEQUENCE [LARGE SCALE GENOMIC DNA]</scope>
    <source>
        <strain evidence="6 7">NIES-3715</strain>
    </source>
</reference>
<feature type="domain" description="Prokaryotic-type class I peptide chain release factors" evidence="5">
    <location>
        <begin position="317"/>
        <end position="333"/>
    </location>
</feature>
<dbReference type="Pfam" id="PF00472">
    <property type="entry name" value="RF-1"/>
    <property type="match status" value="1"/>
</dbReference>